<dbReference type="Proteomes" id="UP000285710">
    <property type="component" value="Unassembled WGS sequence"/>
</dbReference>
<gene>
    <name evidence="1" type="ORF">D2T33_11960</name>
</gene>
<dbReference type="Pfam" id="PF10649">
    <property type="entry name" value="DUF2478"/>
    <property type="match status" value="1"/>
</dbReference>
<organism evidence="1 2">
    <name type="scientific">Paenirhodobacter populi</name>
    <dbReference type="NCBI Taxonomy" id="2306993"/>
    <lineage>
        <taxon>Bacteria</taxon>
        <taxon>Pseudomonadati</taxon>
        <taxon>Pseudomonadota</taxon>
        <taxon>Alphaproteobacteria</taxon>
        <taxon>Rhodobacterales</taxon>
        <taxon>Rhodobacter group</taxon>
        <taxon>Paenirhodobacter</taxon>
    </lineage>
</organism>
<dbReference type="InterPro" id="IPR018912">
    <property type="entry name" value="DUF2478"/>
</dbReference>
<comment type="caution">
    <text evidence="1">The sequence shown here is derived from an EMBL/GenBank/DDBJ whole genome shotgun (WGS) entry which is preliminary data.</text>
</comment>
<evidence type="ECO:0000313" key="2">
    <source>
        <dbReference type="Proteomes" id="UP000285710"/>
    </source>
</evidence>
<keyword evidence="2" id="KW-1185">Reference proteome</keyword>
<name>A0A443ITK9_9RHOB</name>
<sequence>MIPGSSGIYAMPSKLAAVVFDPETPVDDMMAEALADPALRGRRIVGYLQGYEPGTGCDCTDIVLRALHDGSRRKITQDLGTGSQGCRLDSVALTEVAGEVDAVLAVRPDLLVLNRFGKVEAEGGGFRATLEQALLSDVPVLIAVGRKHLGFWQDYCGDLAETLPCDVPAIRGFIREVCGIDAAVALRA</sequence>
<reference evidence="1 2" key="2">
    <citation type="submission" date="2019-01" db="EMBL/GenBank/DDBJ databases">
        <authorList>
            <person name="Li Y."/>
        </authorList>
    </citation>
    <scope>NUCLEOTIDE SEQUENCE [LARGE SCALE GENOMIC DNA]</scope>
    <source>
        <strain evidence="1 2">2D-5</strain>
    </source>
</reference>
<dbReference type="EMBL" id="SAUW01000011">
    <property type="protein sequence ID" value="RWR11039.1"/>
    <property type="molecule type" value="Genomic_DNA"/>
</dbReference>
<reference evidence="1 2" key="1">
    <citation type="submission" date="2019-01" db="EMBL/GenBank/DDBJ databases">
        <title>Sinorhodobacter populi sp. nov. isolated from the symptomatic bark tissue of Populus euramericana canker.</title>
        <authorList>
            <person name="Xu G."/>
        </authorList>
    </citation>
    <scope>NUCLEOTIDE SEQUENCE [LARGE SCALE GENOMIC DNA]</scope>
    <source>
        <strain evidence="1 2">2D-5</strain>
    </source>
</reference>
<protein>
    <submittedName>
        <fullName evidence="1">DUF2478 domain-containing protein</fullName>
    </submittedName>
</protein>
<dbReference type="AlphaFoldDB" id="A0A443ITK9"/>
<proteinExistence type="predicted"/>
<accession>A0A443ITK9</accession>
<evidence type="ECO:0000313" key="1">
    <source>
        <dbReference type="EMBL" id="RWR11039.1"/>
    </source>
</evidence>